<dbReference type="SUPFAM" id="SSF52172">
    <property type="entry name" value="CheY-like"/>
    <property type="match status" value="1"/>
</dbReference>
<keyword evidence="3 11" id="KW-0597">Phosphoprotein</keyword>
<evidence type="ECO:0000313" key="16">
    <source>
        <dbReference type="EMBL" id="ERT09162.1"/>
    </source>
</evidence>
<evidence type="ECO:0000256" key="9">
    <source>
        <dbReference type="ARBA" id="ARBA00072927"/>
    </source>
</evidence>
<protein>
    <recommendedName>
        <fullName evidence="9">DNA-binding dual master transcriptional regulator RpaA</fullName>
    </recommendedName>
    <alternativeName>
        <fullName evidence="10">Regulator of phycobilisome-associated protein A</fullName>
    </alternativeName>
</protein>
<dbReference type="GO" id="GO:0006355">
    <property type="term" value="P:regulation of DNA-templated transcription"/>
    <property type="evidence" value="ECO:0007669"/>
    <property type="project" value="InterPro"/>
</dbReference>
<evidence type="ECO:0000256" key="13">
    <source>
        <dbReference type="SAM" id="MobiDB-lite"/>
    </source>
</evidence>
<dbReference type="Gene3D" id="3.40.50.2300">
    <property type="match status" value="1"/>
</dbReference>
<dbReference type="Gene3D" id="1.10.10.10">
    <property type="entry name" value="Winged helix-like DNA-binding domain superfamily/Winged helix DNA-binding domain"/>
    <property type="match status" value="1"/>
</dbReference>
<dbReference type="Proteomes" id="UP000017127">
    <property type="component" value="Unassembled WGS sequence"/>
</dbReference>
<dbReference type="GO" id="GO:0005829">
    <property type="term" value="C:cytosol"/>
    <property type="evidence" value="ECO:0007669"/>
    <property type="project" value="TreeGrafter"/>
</dbReference>
<evidence type="ECO:0000256" key="3">
    <source>
        <dbReference type="ARBA" id="ARBA00022553"/>
    </source>
</evidence>
<dbReference type="GO" id="GO:0032993">
    <property type="term" value="C:protein-DNA complex"/>
    <property type="evidence" value="ECO:0007669"/>
    <property type="project" value="TreeGrafter"/>
</dbReference>
<keyword evidence="5" id="KW-0805">Transcription regulation</keyword>
<feature type="DNA-binding region" description="OmpR/PhoB-type" evidence="12">
    <location>
        <begin position="132"/>
        <end position="231"/>
    </location>
</feature>
<comment type="caution">
    <text evidence="16">The sequence shown here is derived from an EMBL/GenBank/DDBJ whole genome shotgun (WGS) entry which is preliminary data.</text>
</comment>
<dbReference type="OrthoDB" id="581322at2"/>
<dbReference type="SMART" id="SM00448">
    <property type="entry name" value="REC"/>
    <property type="match status" value="1"/>
</dbReference>
<evidence type="ECO:0000256" key="7">
    <source>
        <dbReference type="ARBA" id="ARBA00023125"/>
    </source>
</evidence>
<dbReference type="InterPro" id="IPR039420">
    <property type="entry name" value="WalR-like"/>
</dbReference>
<dbReference type="GO" id="GO:0097167">
    <property type="term" value="P:circadian regulation of translation"/>
    <property type="evidence" value="ECO:0007669"/>
    <property type="project" value="UniProtKB-ARBA"/>
</dbReference>
<evidence type="ECO:0000256" key="6">
    <source>
        <dbReference type="ARBA" id="ARBA00023108"/>
    </source>
</evidence>
<accession>U7QPG1</accession>
<dbReference type="PROSITE" id="PS50110">
    <property type="entry name" value="RESPONSE_REGULATORY"/>
    <property type="match status" value="1"/>
</dbReference>
<dbReference type="SUPFAM" id="SSF46894">
    <property type="entry name" value="C-terminal effector domain of the bipartite response regulators"/>
    <property type="match status" value="1"/>
</dbReference>
<dbReference type="GO" id="GO:0000156">
    <property type="term" value="F:phosphorelay response regulator activity"/>
    <property type="evidence" value="ECO:0007669"/>
    <property type="project" value="TreeGrafter"/>
</dbReference>
<sequence>MPRILVIDDDPAIAELVAINLEMAGYEVSQAEDGIKGQALALQLLPDLIILDLMLPKVDGFTVCQRLRRDERTADIPIVMLTALGQTQNKVEGFNSGADDYLTKPFELEEMLARVRALLRRTDRIPQAAKHSEILNYGVLTLVPERFEAIWFDKTVKLTHLEFELLHCLLQRHGQTVAPSEILKEVWGYDPDDDIETIRVHIRHLRTKMEPDPRHPRYIKTVYGAGYCLELPSNGSIQNENEEEPTEESVSSNGGSKVTKVD</sequence>
<feature type="domain" description="OmpR/PhoB-type" evidence="15">
    <location>
        <begin position="132"/>
        <end position="231"/>
    </location>
</feature>
<dbReference type="PROSITE" id="PS51755">
    <property type="entry name" value="OMPR_PHOB"/>
    <property type="match status" value="1"/>
</dbReference>
<dbReference type="InterPro" id="IPR001867">
    <property type="entry name" value="OmpR/PhoB-type_DNA-bd"/>
</dbReference>
<dbReference type="CDD" id="cd00383">
    <property type="entry name" value="trans_reg_C"/>
    <property type="match status" value="1"/>
</dbReference>
<reference evidence="16 17" key="1">
    <citation type="journal article" date="2013" name="Front. Microbiol.">
        <title>Comparative genomic analyses of the cyanobacterium, Lyngbya aestuarii BL J, a powerful hydrogen producer.</title>
        <authorList>
            <person name="Kothari A."/>
            <person name="Vaughn M."/>
            <person name="Garcia-Pichel F."/>
        </authorList>
    </citation>
    <scope>NUCLEOTIDE SEQUENCE [LARGE SCALE GENOMIC DNA]</scope>
    <source>
        <strain evidence="16 17">BL J</strain>
    </source>
</reference>
<dbReference type="AlphaFoldDB" id="U7QPG1"/>
<keyword evidence="7 12" id="KW-0238">DNA-binding</keyword>
<dbReference type="RefSeq" id="WP_023064707.1">
    <property type="nucleotide sequence ID" value="NZ_AUZM01000005.1"/>
</dbReference>
<dbReference type="FunFam" id="3.40.50.2300:FF:000001">
    <property type="entry name" value="DNA-binding response regulator PhoB"/>
    <property type="match status" value="1"/>
</dbReference>
<dbReference type="InterPro" id="IPR036388">
    <property type="entry name" value="WH-like_DNA-bd_sf"/>
</dbReference>
<feature type="domain" description="Response regulatory" evidence="14">
    <location>
        <begin position="3"/>
        <end position="119"/>
    </location>
</feature>
<dbReference type="PANTHER" id="PTHR48111">
    <property type="entry name" value="REGULATOR OF RPOS"/>
    <property type="match status" value="1"/>
</dbReference>
<proteinExistence type="predicted"/>
<evidence type="ECO:0000256" key="12">
    <source>
        <dbReference type="PROSITE-ProRule" id="PRU01091"/>
    </source>
</evidence>
<gene>
    <name evidence="16" type="ORF">M595_0856</name>
</gene>
<evidence type="ECO:0000256" key="1">
    <source>
        <dbReference type="ARBA" id="ARBA00022490"/>
    </source>
</evidence>
<evidence type="ECO:0000259" key="14">
    <source>
        <dbReference type="PROSITE" id="PS50110"/>
    </source>
</evidence>
<evidence type="ECO:0000256" key="4">
    <source>
        <dbReference type="ARBA" id="ARBA00023012"/>
    </source>
</evidence>
<keyword evidence="1" id="KW-0963">Cytoplasm</keyword>
<dbReference type="PANTHER" id="PTHR48111:SF21">
    <property type="entry name" value="DNA-BINDING DUAL MASTER TRANSCRIPTIONAL REGULATOR RPAA"/>
    <property type="match status" value="1"/>
</dbReference>
<evidence type="ECO:0000259" key="15">
    <source>
        <dbReference type="PROSITE" id="PS51755"/>
    </source>
</evidence>
<feature type="modified residue" description="4-aspartylphosphate" evidence="11">
    <location>
        <position position="52"/>
    </location>
</feature>
<evidence type="ECO:0000256" key="10">
    <source>
        <dbReference type="ARBA" id="ARBA00081693"/>
    </source>
</evidence>
<dbReference type="GO" id="GO:0000976">
    <property type="term" value="F:transcription cis-regulatory region binding"/>
    <property type="evidence" value="ECO:0007669"/>
    <property type="project" value="TreeGrafter"/>
</dbReference>
<dbReference type="Pfam" id="PF00486">
    <property type="entry name" value="Trans_reg_C"/>
    <property type="match status" value="1"/>
</dbReference>
<organism evidence="16 17">
    <name type="scientific">Lyngbya aestuarii BL J</name>
    <dbReference type="NCBI Taxonomy" id="1348334"/>
    <lineage>
        <taxon>Bacteria</taxon>
        <taxon>Bacillati</taxon>
        <taxon>Cyanobacteriota</taxon>
        <taxon>Cyanophyceae</taxon>
        <taxon>Oscillatoriophycideae</taxon>
        <taxon>Oscillatoriales</taxon>
        <taxon>Microcoleaceae</taxon>
        <taxon>Lyngbya</taxon>
    </lineage>
</organism>
<name>U7QPG1_9CYAN</name>
<dbReference type="InterPro" id="IPR016032">
    <property type="entry name" value="Sig_transdc_resp-reg_C-effctor"/>
</dbReference>
<keyword evidence="4" id="KW-0902">Two-component regulatory system</keyword>
<evidence type="ECO:0000256" key="5">
    <source>
        <dbReference type="ARBA" id="ARBA00023015"/>
    </source>
</evidence>
<dbReference type="InterPro" id="IPR011006">
    <property type="entry name" value="CheY-like_superfamily"/>
</dbReference>
<dbReference type="InterPro" id="IPR001789">
    <property type="entry name" value="Sig_transdc_resp-reg_receiver"/>
</dbReference>
<dbReference type="PATRIC" id="fig|1348334.3.peg.836"/>
<dbReference type="Gene3D" id="6.10.250.690">
    <property type="match status" value="1"/>
</dbReference>
<evidence type="ECO:0000313" key="17">
    <source>
        <dbReference type="Proteomes" id="UP000017127"/>
    </source>
</evidence>
<keyword evidence="17" id="KW-1185">Reference proteome</keyword>
<keyword evidence="8" id="KW-0804">Transcription</keyword>
<evidence type="ECO:0000256" key="11">
    <source>
        <dbReference type="PROSITE-ProRule" id="PRU00169"/>
    </source>
</evidence>
<keyword evidence="6" id="KW-0090">Biological rhythms</keyword>
<dbReference type="SMART" id="SM00862">
    <property type="entry name" value="Trans_reg_C"/>
    <property type="match status" value="1"/>
</dbReference>
<dbReference type="EMBL" id="AUZM01000005">
    <property type="protein sequence ID" value="ERT09162.1"/>
    <property type="molecule type" value="Genomic_DNA"/>
</dbReference>
<dbReference type="Pfam" id="PF00072">
    <property type="entry name" value="Response_reg"/>
    <property type="match status" value="1"/>
</dbReference>
<evidence type="ECO:0000256" key="2">
    <source>
        <dbReference type="ARBA" id="ARBA00022491"/>
    </source>
</evidence>
<keyword evidence="2" id="KW-0678">Repressor</keyword>
<feature type="region of interest" description="Disordered" evidence="13">
    <location>
        <begin position="234"/>
        <end position="262"/>
    </location>
</feature>
<evidence type="ECO:0000256" key="8">
    <source>
        <dbReference type="ARBA" id="ARBA00023163"/>
    </source>
</evidence>
<dbReference type="FunFam" id="1.10.10.10:FF:001124">
    <property type="entry name" value="Two-component response regulator"/>
    <property type="match status" value="1"/>
</dbReference>